<dbReference type="AlphaFoldDB" id="A0A6A6SKD9"/>
<name>A0A6A6SKD9_9PLEO</name>
<gene>
    <name evidence="1" type="ORF">K491DRAFT_685503</name>
</gene>
<dbReference type="Proteomes" id="UP000799324">
    <property type="component" value="Unassembled WGS sequence"/>
</dbReference>
<dbReference type="EMBL" id="MU004617">
    <property type="protein sequence ID" value="KAF2647461.1"/>
    <property type="molecule type" value="Genomic_DNA"/>
</dbReference>
<keyword evidence="2" id="KW-1185">Reference proteome</keyword>
<organism evidence="1 2">
    <name type="scientific">Lophiostoma macrostomum CBS 122681</name>
    <dbReference type="NCBI Taxonomy" id="1314788"/>
    <lineage>
        <taxon>Eukaryota</taxon>
        <taxon>Fungi</taxon>
        <taxon>Dikarya</taxon>
        <taxon>Ascomycota</taxon>
        <taxon>Pezizomycotina</taxon>
        <taxon>Dothideomycetes</taxon>
        <taxon>Pleosporomycetidae</taxon>
        <taxon>Pleosporales</taxon>
        <taxon>Lophiostomataceae</taxon>
        <taxon>Lophiostoma</taxon>
    </lineage>
</organism>
<sequence length="104" mass="11839">MNDSQKTVKDLTLYKERISVRSDTEEDKVLGKEAPDKMKQSTLDADTSPVARFLGWSIVTLIRKERCIPCIQLRTFNIDNRSRVLDPAGLRRGNTQFIGLTIVD</sequence>
<evidence type="ECO:0000313" key="2">
    <source>
        <dbReference type="Proteomes" id="UP000799324"/>
    </source>
</evidence>
<evidence type="ECO:0000313" key="1">
    <source>
        <dbReference type="EMBL" id="KAF2647461.1"/>
    </source>
</evidence>
<proteinExistence type="predicted"/>
<accession>A0A6A6SKD9</accession>
<reference evidence="1" key="1">
    <citation type="journal article" date="2020" name="Stud. Mycol.">
        <title>101 Dothideomycetes genomes: a test case for predicting lifestyles and emergence of pathogens.</title>
        <authorList>
            <person name="Haridas S."/>
            <person name="Albert R."/>
            <person name="Binder M."/>
            <person name="Bloem J."/>
            <person name="Labutti K."/>
            <person name="Salamov A."/>
            <person name="Andreopoulos B."/>
            <person name="Baker S."/>
            <person name="Barry K."/>
            <person name="Bills G."/>
            <person name="Bluhm B."/>
            <person name="Cannon C."/>
            <person name="Castanera R."/>
            <person name="Culley D."/>
            <person name="Daum C."/>
            <person name="Ezra D."/>
            <person name="Gonzalez J."/>
            <person name="Henrissat B."/>
            <person name="Kuo A."/>
            <person name="Liang C."/>
            <person name="Lipzen A."/>
            <person name="Lutzoni F."/>
            <person name="Magnuson J."/>
            <person name="Mondo S."/>
            <person name="Nolan M."/>
            <person name="Ohm R."/>
            <person name="Pangilinan J."/>
            <person name="Park H.-J."/>
            <person name="Ramirez L."/>
            <person name="Alfaro M."/>
            <person name="Sun H."/>
            <person name="Tritt A."/>
            <person name="Yoshinaga Y."/>
            <person name="Zwiers L.-H."/>
            <person name="Turgeon B."/>
            <person name="Goodwin S."/>
            <person name="Spatafora J."/>
            <person name="Crous P."/>
            <person name="Grigoriev I."/>
        </authorList>
    </citation>
    <scope>NUCLEOTIDE SEQUENCE</scope>
    <source>
        <strain evidence="1">CBS 122681</strain>
    </source>
</reference>
<protein>
    <submittedName>
        <fullName evidence="1">Uncharacterized protein</fullName>
    </submittedName>
</protein>